<keyword evidence="4" id="KW-1185">Reference proteome</keyword>
<gene>
    <name evidence="3" type="ORF">DLAC_03444</name>
</gene>
<evidence type="ECO:0000313" key="4">
    <source>
        <dbReference type="Proteomes" id="UP000076078"/>
    </source>
</evidence>
<dbReference type="AlphaFoldDB" id="A0A152A242"/>
<dbReference type="OrthoDB" id="10249433at2759"/>
<dbReference type="GO" id="GO:0016787">
    <property type="term" value="F:hydrolase activity"/>
    <property type="evidence" value="ECO:0007669"/>
    <property type="project" value="UniProtKB-KW"/>
</dbReference>
<reference evidence="3 4" key="1">
    <citation type="submission" date="2015-12" db="EMBL/GenBank/DDBJ databases">
        <title>Dictyostelia acquired genes for synthesis and detection of signals that induce cell-type specialization by lateral gene transfer from prokaryotes.</title>
        <authorList>
            <person name="Gloeckner G."/>
            <person name="Schaap P."/>
        </authorList>
    </citation>
    <scope>NUCLEOTIDE SEQUENCE [LARGE SCALE GENOMIC DNA]</scope>
    <source>
        <strain evidence="3 4">TK</strain>
    </source>
</reference>
<feature type="compositionally biased region" description="Basic and acidic residues" evidence="1">
    <location>
        <begin position="1"/>
        <end position="16"/>
    </location>
</feature>
<dbReference type="InterPro" id="IPR029058">
    <property type="entry name" value="AB_hydrolase_fold"/>
</dbReference>
<dbReference type="STRING" id="361077.A0A152A242"/>
<dbReference type="EMBL" id="LODT01000016">
    <property type="protein sequence ID" value="KYR00280.1"/>
    <property type="molecule type" value="Genomic_DNA"/>
</dbReference>
<organism evidence="3 4">
    <name type="scientific">Tieghemostelium lacteum</name>
    <name type="common">Slime mold</name>
    <name type="synonym">Dictyostelium lacteum</name>
    <dbReference type="NCBI Taxonomy" id="361077"/>
    <lineage>
        <taxon>Eukaryota</taxon>
        <taxon>Amoebozoa</taxon>
        <taxon>Evosea</taxon>
        <taxon>Eumycetozoa</taxon>
        <taxon>Dictyostelia</taxon>
        <taxon>Dictyosteliales</taxon>
        <taxon>Raperosteliaceae</taxon>
        <taxon>Tieghemostelium</taxon>
    </lineage>
</organism>
<dbReference type="PANTHER" id="PTHR43358:SF4">
    <property type="entry name" value="ALPHA_BETA HYDROLASE FOLD-1 DOMAIN-CONTAINING PROTEIN"/>
    <property type="match status" value="1"/>
</dbReference>
<dbReference type="SUPFAM" id="SSF53474">
    <property type="entry name" value="alpha/beta-Hydrolases"/>
    <property type="match status" value="1"/>
</dbReference>
<feature type="domain" description="Serine aminopeptidase S33" evidence="2">
    <location>
        <begin position="101"/>
        <end position="232"/>
    </location>
</feature>
<feature type="region of interest" description="Disordered" evidence="1">
    <location>
        <begin position="445"/>
        <end position="464"/>
    </location>
</feature>
<dbReference type="InterPro" id="IPR052920">
    <property type="entry name" value="DNA-binding_regulatory"/>
</dbReference>
<dbReference type="Pfam" id="PF12146">
    <property type="entry name" value="Hydrolase_4"/>
    <property type="match status" value="1"/>
</dbReference>
<dbReference type="InterPro" id="IPR022742">
    <property type="entry name" value="Hydrolase_4"/>
</dbReference>
<proteinExistence type="predicted"/>
<evidence type="ECO:0000313" key="3">
    <source>
        <dbReference type="EMBL" id="KYR00280.1"/>
    </source>
</evidence>
<feature type="compositionally biased region" description="Low complexity" evidence="1">
    <location>
        <begin position="378"/>
        <end position="393"/>
    </location>
</feature>
<sequence>MANKDKDKEKDKDKDGGNSPKDNNNNKNPSLFNLSSHYETLCNMVIRPPRYTYELDDMGPKQFKIDGQRYLRNDFELINQRGHTLQCSHFIQKEYWESGEKQPCVIYCHGNSGCRLDSLDCVRSLLPMNITILAFDFSGSGLSGGEYVSLGFYEKDDLATVVKHLRETGKISTIGLWGRSMGAVTSILYAKEDPSIAGMVLDSPFSSLYRVAEELVQSTVQKVPKLMISLALKMIRSSIKKRAQFDIKDLDITNITSQVFIPALFAHGKEDSFVRPHHSEILHKNYQGDKNIILVDGDHNSDRPHDFKDSVFIFFVNTLKPNLPQNQLNNTANLFSNPLKSTHDRTSMFFESGFSTQEQKELEQAILLSMGSDIGSDSSNTTTATSTSTTTTNQTETIVNNRINTDNIIYDNISSMEEYDEEMLKQQEELFNSFKMASLNNPITISTNNSQSSSPTLSTTTTTSTTTIIEPTIITDNIVNNNSNSDINFTTTTTTNAVTSPPK</sequence>
<dbReference type="PANTHER" id="PTHR43358">
    <property type="entry name" value="ALPHA/BETA-HYDROLASE"/>
    <property type="match status" value="1"/>
</dbReference>
<feature type="region of interest" description="Disordered" evidence="1">
    <location>
        <begin position="1"/>
        <end position="30"/>
    </location>
</feature>
<feature type="region of interest" description="Disordered" evidence="1">
    <location>
        <begin position="373"/>
        <end position="393"/>
    </location>
</feature>
<dbReference type="InParanoid" id="A0A152A242"/>
<evidence type="ECO:0000259" key="2">
    <source>
        <dbReference type="Pfam" id="PF12146"/>
    </source>
</evidence>
<evidence type="ECO:0000256" key="1">
    <source>
        <dbReference type="SAM" id="MobiDB-lite"/>
    </source>
</evidence>
<feature type="compositionally biased region" description="Low complexity" evidence="1">
    <location>
        <begin position="17"/>
        <end position="30"/>
    </location>
</feature>
<name>A0A152A242_TIELA</name>
<protein>
    <submittedName>
        <fullName evidence="3">Alpha/beta hydrolase fold-1 domain-containing protein</fullName>
    </submittedName>
</protein>
<comment type="caution">
    <text evidence="3">The sequence shown here is derived from an EMBL/GenBank/DDBJ whole genome shotgun (WGS) entry which is preliminary data.</text>
</comment>
<keyword evidence="3" id="KW-0378">Hydrolase</keyword>
<dbReference type="OMA" id="LHFYDKN"/>
<dbReference type="Proteomes" id="UP000076078">
    <property type="component" value="Unassembled WGS sequence"/>
</dbReference>
<dbReference type="Gene3D" id="3.40.50.1820">
    <property type="entry name" value="alpha/beta hydrolase"/>
    <property type="match status" value="1"/>
</dbReference>
<accession>A0A152A242</accession>